<accession>E0U7Q6</accession>
<dbReference type="eggNOG" id="COG0596">
    <property type="taxonomic scope" value="Bacteria"/>
</dbReference>
<reference evidence="6" key="1">
    <citation type="journal article" date="2011" name="MBio">
        <title>Novel metabolic attributes of the genus Cyanothece, comprising a group of unicellular nitrogen-fixing Cyanobacteria.</title>
        <authorList>
            <person name="Bandyopadhyay A."/>
            <person name="Elvitigala T."/>
            <person name="Welsh E."/>
            <person name="Stockel J."/>
            <person name="Liberton M."/>
            <person name="Min H."/>
            <person name="Sherman L.A."/>
            <person name="Pakrasi H.B."/>
        </authorList>
    </citation>
    <scope>NUCLEOTIDE SEQUENCE [LARGE SCALE GENOMIC DNA]</scope>
    <source>
        <strain evidence="6">PCC 7822</strain>
    </source>
</reference>
<feature type="domain" description="Peptidase S33 tripeptidyl aminopeptidase-like C-terminal" evidence="4">
    <location>
        <begin position="435"/>
        <end position="531"/>
    </location>
</feature>
<name>E0U7Q6_GLOV7</name>
<feature type="transmembrane region" description="Helical" evidence="2">
    <location>
        <begin position="693"/>
        <end position="718"/>
    </location>
</feature>
<dbReference type="InterPro" id="IPR029058">
    <property type="entry name" value="AB_hydrolase_fold"/>
</dbReference>
<dbReference type="Pfam" id="PF08386">
    <property type="entry name" value="Abhydrolase_4"/>
    <property type="match status" value="1"/>
</dbReference>
<dbReference type="Pfam" id="PF00561">
    <property type="entry name" value="Abhydrolase_1"/>
    <property type="match status" value="1"/>
</dbReference>
<keyword evidence="2" id="KW-0472">Membrane</keyword>
<evidence type="ECO:0000259" key="3">
    <source>
        <dbReference type="Pfam" id="PF00561"/>
    </source>
</evidence>
<feature type="transmembrane region" description="Helical" evidence="2">
    <location>
        <begin position="657"/>
        <end position="681"/>
    </location>
</feature>
<evidence type="ECO:0000313" key="5">
    <source>
        <dbReference type="EMBL" id="ADN14868.1"/>
    </source>
</evidence>
<evidence type="ECO:0000256" key="1">
    <source>
        <dbReference type="SAM" id="MobiDB-lite"/>
    </source>
</evidence>
<feature type="domain" description="AB hydrolase-1" evidence="3">
    <location>
        <begin position="135"/>
        <end position="286"/>
    </location>
</feature>
<evidence type="ECO:0000313" key="6">
    <source>
        <dbReference type="Proteomes" id="UP000008206"/>
    </source>
</evidence>
<evidence type="ECO:0000259" key="4">
    <source>
        <dbReference type="Pfam" id="PF08386"/>
    </source>
</evidence>
<dbReference type="RefSeq" id="WP_013322971.1">
    <property type="nucleotide sequence ID" value="NC_014501.1"/>
</dbReference>
<keyword evidence="6" id="KW-1185">Reference proteome</keyword>
<dbReference type="STRING" id="497965.Cyan7822_2911"/>
<organism evidence="5 6">
    <name type="scientific">Gloeothece verrucosa (strain PCC 7822)</name>
    <name type="common">Cyanothece sp. (strain PCC 7822)</name>
    <dbReference type="NCBI Taxonomy" id="497965"/>
    <lineage>
        <taxon>Bacteria</taxon>
        <taxon>Bacillati</taxon>
        <taxon>Cyanobacteriota</taxon>
        <taxon>Cyanophyceae</taxon>
        <taxon>Oscillatoriophycideae</taxon>
        <taxon>Chroococcales</taxon>
        <taxon>Aphanothecaceae</taxon>
        <taxon>Gloeothece</taxon>
        <taxon>Gloeothece verrucosa</taxon>
    </lineage>
</organism>
<dbReference type="InterPro" id="IPR013595">
    <property type="entry name" value="Pept_S33_TAP-like_C"/>
</dbReference>
<dbReference type="Proteomes" id="UP000008206">
    <property type="component" value="Chromosome"/>
</dbReference>
<dbReference type="Gene3D" id="3.40.50.1820">
    <property type="entry name" value="alpha/beta hydrolase"/>
    <property type="match status" value="1"/>
</dbReference>
<dbReference type="SUPFAM" id="SSF53474">
    <property type="entry name" value="alpha/beta-Hydrolases"/>
    <property type="match status" value="1"/>
</dbReference>
<evidence type="ECO:0000256" key="2">
    <source>
        <dbReference type="SAM" id="Phobius"/>
    </source>
</evidence>
<sequence>MLPLISSLSKVIKHKYRPLLAFLLAIVLVVLPAFPLRSQSEKLTPNPANPSVVADGSTYKVVPCDQLSKIPGEDKKDDLLTQILGDNLFASGNQEGKDYECGYLTVPEVHSQPGGKTLQVAIAIIKSTNPKPGEPLILFQGGPGGSSLDLFPRLFTLKGDESVQKLRAQRDLIAFEKRGNHYSKPRLNCPEYKESQTAGTPEEQAKERAGLQACRDRLTRQGVNVAAFNSVESAHDVAALAKALGYKQINLYGVSYGTELVQHVMRQHPEIIRSVILDGIVPAEPAIESQTAVILDRLITQVDVACAADSDCKALYPDVKGTFAATYDRLNQTPGSVKLLNSKKQIETQKVTADDLASTIFLMAYDSGAPFVLPALIYQASEGNFTLMAPYVYLAMLSGDSITQGTYFSVKCSEDVPFAKGLEVNGVAPYAKQWGGKIYEEMVAKCKVWNVPAIAQSAHKPVVNDIPALLLNGHFDPITPPIFGRTVAKGLRHHFFVEFPANGHGAIGTLCATSIMAQFLANPQQTPNTSCTNEQTVKFITEKNTLIAPGTRWLGKSLFDLSWQTIFRRLVLLGLLILFPFVWLVMTLATTLSGSRKSSLEIKSGARWAPVLGILLAVFSVAWLGVQVYEVGATLLSFGYGSYSFAQLLVGVDRQYAWIYFFPIAIALVSIGMLLFAVLSWKHSYWGKARRFYYSFTAGVALVYSLFLATAGQLTVFFSDMIL</sequence>
<gene>
    <name evidence="5" type="ordered locus">Cyan7822_2911</name>
</gene>
<dbReference type="KEGG" id="cyj:Cyan7822_2911"/>
<proteinExistence type="predicted"/>
<dbReference type="AlphaFoldDB" id="E0U7Q6"/>
<dbReference type="HOGENOM" id="CLU_025429_0_0_3"/>
<dbReference type="InterPro" id="IPR000073">
    <property type="entry name" value="AB_hydrolase_1"/>
</dbReference>
<keyword evidence="2" id="KW-1133">Transmembrane helix</keyword>
<feature type="transmembrane region" description="Helical" evidence="2">
    <location>
        <begin position="605"/>
        <end position="626"/>
    </location>
</feature>
<keyword evidence="2" id="KW-0812">Transmembrane</keyword>
<feature type="transmembrane region" description="Helical" evidence="2">
    <location>
        <begin position="570"/>
        <end position="593"/>
    </location>
</feature>
<dbReference type="OrthoDB" id="9796770at2"/>
<feature type="region of interest" description="Disordered" evidence="1">
    <location>
        <begin position="185"/>
        <end position="204"/>
    </location>
</feature>
<protein>
    <submittedName>
        <fullName evidence="5">TAP domain protein</fullName>
    </submittedName>
</protein>
<dbReference type="EMBL" id="CP002198">
    <property type="protein sequence ID" value="ADN14868.1"/>
    <property type="molecule type" value="Genomic_DNA"/>
</dbReference>